<keyword evidence="2" id="KW-0808">Transferase</keyword>
<proteinExistence type="predicted"/>
<feature type="compositionally biased region" description="Basic and acidic residues" evidence="1">
    <location>
        <begin position="177"/>
        <end position="194"/>
    </location>
</feature>
<feature type="region of interest" description="Disordered" evidence="1">
    <location>
        <begin position="175"/>
        <end position="241"/>
    </location>
</feature>
<keyword evidence="5" id="KW-1185">Reference proteome</keyword>
<gene>
    <name evidence="3" type="ORF">D0Y65_053306</name>
    <name evidence="2" type="ORF">glysoja_049106</name>
</gene>
<dbReference type="EMBL" id="QZWG01000020">
    <property type="protein sequence ID" value="RZB42667.1"/>
    <property type="molecule type" value="Genomic_DNA"/>
</dbReference>
<name>A0A0B2Q4W5_GLYSO</name>
<dbReference type="Proteomes" id="UP000053555">
    <property type="component" value="Unassembled WGS sequence"/>
</dbReference>
<dbReference type="Gramene" id="XM_028366652.1">
    <property type="protein sequence ID" value="XP_028222453.1"/>
    <property type="gene ID" value="LOC114403611"/>
</dbReference>
<dbReference type="EMBL" id="KN661483">
    <property type="protein sequence ID" value="KHN14842.1"/>
    <property type="molecule type" value="Genomic_DNA"/>
</dbReference>
<feature type="region of interest" description="Disordered" evidence="1">
    <location>
        <begin position="60"/>
        <end position="85"/>
    </location>
</feature>
<reference evidence="3 5" key="2">
    <citation type="submission" date="2018-09" db="EMBL/GenBank/DDBJ databases">
        <title>A high-quality reference genome of wild soybean provides a powerful tool to mine soybean genomes.</title>
        <authorList>
            <person name="Xie M."/>
            <person name="Chung C.Y.L."/>
            <person name="Li M.-W."/>
            <person name="Wong F.-L."/>
            <person name="Chan T.-F."/>
            <person name="Lam H.-M."/>
        </authorList>
    </citation>
    <scope>NUCLEOTIDE SEQUENCE [LARGE SCALE GENOMIC DNA]</scope>
    <source>
        <strain evidence="5">cv. W05</strain>
        <tissue evidence="3">Hypocotyl of etiolated seedlings</tissue>
    </source>
</reference>
<sequence>MDVVLTLGREDTNSVDETKMTEDTILTEEAPEKLEGCFDSRDRRKSKYLSYPYIGPNQKDLPAETEDLKTPCPSQKARASSVTTNPLNGSSSYAKLGSKRFRNSWYKKFISCNTMPSHYNFMNASAEELLSGLCSTAVDCMFPVGNKSFDLVEWFFCRYRVSNYHDEAELATSQVNAKEEKLGKPEGNDLPDTKSKKRKTNRMENAVRRKRKSLSGLSDVNVNTSNGDSQRPGRKLKQKRKVEEVTLVHQLQNVEINFIGVSSKYSSAPQAAQNLCCLASEGKSEHNQREKIEAQEHQTAQINSVYTDAKKLNCSSLVIDLQFTPPAIPVDIPERNRSENTEEIVLLASNPESRVSQEGPVGSITDHSLLVSTKAEVGTVMVNKTGLMNSMGKATGLHLNTKLAVGVPLNSMGKAAAAGVHLNAKLAVGMPLNGMGKAAAGVHLNTKLAVEKKGLKNSMEKPAEKPLYTNFSTGKTGLKNSMEKAAEKPLYTKVAVEIPDLNGTGAECNSISTEFDTLNFISPELKSEQSKSLSACSTSAKTTTCNRLDDSGESLGTCVILKFAPVAYIPSKEDLMTTFCRFGPLKASETQLLKDTGSAQVVFVRSEDAAAAFHSIEQNNKFAFGCSLVDCKLHHLSATCPPVEQLVTTAQPTGFMAIPGVMTPTRPTMSMEMPGVTPTQPAGSIATPGVTPTQQPTGSKAVPGVTPILPTGSMTMPGETPPSLHFIKQNLQMMTSILENSGSSLSPKTRAKLDSEIKNLMRKVNSRTKV</sequence>
<evidence type="ECO:0000313" key="5">
    <source>
        <dbReference type="Proteomes" id="UP000289340"/>
    </source>
</evidence>
<accession>A0A0B2Q4W5</accession>
<evidence type="ECO:0000313" key="2">
    <source>
        <dbReference type="EMBL" id="KHN14842.1"/>
    </source>
</evidence>
<evidence type="ECO:0000313" key="3">
    <source>
        <dbReference type="EMBL" id="RZB42666.1"/>
    </source>
</evidence>
<evidence type="ECO:0000256" key="1">
    <source>
        <dbReference type="SAM" id="MobiDB-lite"/>
    </source>
</evidence>
<dbReference type="GO" id="GO:0004674">
    <property type="term" value="F:protein serine/threonine kinase activity"/>
    <property type="evidence" value="ECO:0007669"/>
    <property type="project" value="UniProtKB-EC"/>
</dbReference>
<protein>
    <submittedName>
        <fullName evidence="2 3">Serine/threonine-protein kinase ATM</fullName>
        <ecNumber evidence="2">2.7.11.1</ecNumber>
    </submittedName>
    <submittedName>
        <fullName evidence="4">Serine/threonine-protein kinase ATM isoform B</fullName>
    </submittedName>
</protein>
<dbReference type="EMBL" id="QZWG01000020">
    <property type="protein sequence ID" value="RZB42666.1"/>
    <property type="molecule type" value="Genomic_DNA"/>
</dbReference>
<dbReference type="EC" id="2.7.11.1" evidence="2"/>
<dbReference type="Proteomes" id="UP000289340">
    <property type="component" value="Chromosome 20"/>
</dbReference>
<keyword evidence="2" id="KW-0418">Kinase</keyword>
<evidence type="ECO:0000313" key="4">
    <source>
        <dbReference type="EMBL" id="RZB42667.1"/>
    </source>
</evidence>
<dbReference type="Gramene" id="XM_028366653.1">
    <property type="protein sequence ID" value="XP_028222454.1"/>
    <property type="gene ID" value="LOC114403611"/>
</dbReference>
<organism evidence="2">
    <name type="scientific">Glycine soja</name>
    <name type="common">Wild soybean</name>
    <dbReference type="NCBI Taxonomy" id="3848"/>
    <lineage>
        <taxon>Eukaryota</taxon>
        <taxon>Viridiplantae</taxon>
        <taxon>Streptophyta</taxon>
        <taxon>Embryophyta</taxon>
        <taxon>Tracheophyta</taxon>
        <taxon>Spermatophyta</taxon>
        <taxon>Magnoliopsida</taxon>
        <taxon>eudicotyledons</taxon>
        <taxon>Gunneridae</taxon>
        <taxon>Pentapetalae</taxon>
        <taxon>rosids</taxon>
        <taxon>fabids</taxon>
        <taxon>Fabales</taxon>
        <taxon>Fabaceae</taxon>
        <taxon>Papilionoideae</taxon>
        <taxon>50 kb inversion clade</taxon>
        <taxon>NPAAA clade</taxon>
        <taxon>indigoferoid/millettioid clade</taxon>
        <taxon>Phaseoleae</taxon>
        <taxon>Glycine</taxon>
        <taxon>Glycine subgen. Soja</taxon>
    </lineage>
</organism>
<feature type="compositionally biased region" description="Polar residues" evidence="1">
    <location>
        <begin position="215"/>
        <end position="229"/>
    </location>
</feature>
<dbReference type="PANTHER" id="PTHR35491">
    <property type="entry name" value="OS12G0638500-LIKE PROTEIN"/>
    <property type="match status" value="1"/>
</dbReference>
<reference evidence="2" key="1">
    <citation type="submission" date="2014-07" db="EMBL/GenBank/DDBJ databases">
        <title>Identification of a novel salt tolerance gene in wild soybean by whole-genome sequencing.</title>
        <authorList>
            <person name="Lam H.-M."/>
            <person name="Qi X."/>
            <person name="Li M.-W."/>
            <person name="Liu X."/>
            <person name="Xie M."/>
            <person name="Ni M."/>
            <person name="Xu X."/>
        </authorList>
    </citation>
    <scope>NUCLEOTIDE SEQUENCE [LARGE SCALE GENOMIC DNA]</scope>
    <source>
        <tissue evidence="2">Root</tissue>
    </source>
</reference>
<dbReference type="AlphaFoldDB" id="A0A0B2Q4W5"/>
<dbReference type="PANTHER" id="PTHR35491:SF12">
    <property type="entry name" value="RRM DOMAIN-CONTAINING PROTEIN"/>
    <property type="match status" value="1"/>
</dbReference>